<feature type="transmembrane region" description="Helical" evidence="1">
    <location>
        <begin position="68"/>
        <end position="86"/>
    </location>
</feature>
<dbReference type="Proteomes" id="UP000184063">
    <property type="component" value="Unassembled WGS sequence"/>
</dbReference>
<dbReference type="VEuPathDB" id="FungiDB:ASPFODRAFT_113511"/>
<feature type="transmembrane region" description="Helical" evidence="1">
    <location>
        <begin position="34"/>
        <end position="56"/>
    </location>
</feature>
<dbReference type="EMBL" id="KV878278">
    <property type="protein sequence ID" value="OJZ79666.1"/>
    <property type="molecule type" value="Genomic_DNA"/>
</dbReference>
<accession>A0A1M3SYV3</accession>
<proteinExistence type="predicted"/>
<gene>
    <name evidence="2" type="ORF">ASPFODRAFT_113511</name>
</gene>
<evidence type="ECO:0000313" key="2">
    <source>
        <dbReference type="EMBL" id="OJZ79666.1"/>
    </source>
</evidence>
<sequence>EQRVTVGNILAGTVCSRQNISVIESLSVRRTEKVVAVFCLGGYCYLEGQAVVLIAMESSNSALSESSVKTTIAVTLDIYAYLILLFSDVRGLSGRYLSTRQVRNYEMIHFYPAPRIKVRSWPHAWRAVTSSA</sequence>
<name>A0A1M3SYV3_ASPLC</name>
<feature type="non-terminal residue" evidence="2">
    <location>
        <position position="132"/>
    </location>
</feature>
<feature type="non-terminal residue" evidence="2">
    <location>
        <position position="1"/>
    </location>
</feature>
<evidence type="ECO:0000313" key="3">
    <source>
        <dbReference type="Proteomes" id="UP000184063"/>
    </source>
</evidence>
<dbReference type="AlphaFoldDB" id="A0A1M3SYV3"/>
<protein>
    <submittedName>
        <fullName evidence="2">Uncharacterized protein</fullName>
    </submittedName>
</protein>
<keyword evidence="1" id="KW-1133">Transmembrane helix</keyword>
<reference evidence="3" key="1">
    <citation type="journal article" date="2017" name="Genome Biol.">
        <title>Comparative genomics reveals high biological diversity and specific adaptations in the industrially and medically important fungal genus Aspergillus.</title>
        <authorList>
            <person name="de Vries R.P."/>
            <person name="Riley R."/>
            <person name="Wiebenga A."/>
            <person name="Aguilar-Osorio G."/>
            <person name="Amillis S."/>
            <person name="Uchima C.A."/>
            <person name="Anderluh G."/>
            <person name="Asadollahi M."/>
            <person name="Askin M."/>
            <person name="Barry K."/>
            <person name="Battaglia E."/>
            <person name="Bayram O."/>
            <person name="Benocci T."/>
            <person name="Braus-Stromeyer S.A."/>
            <person name="Caldana C."/>
            <person name="Canovas D."/>
            <person name="Cerqueira G.C."/>
            <person name="Chen F."/>
            <person name="Chen W."/>
            <person name="Choi C."/>
            <person name="Clum A."/>
            <person name="Dos Santos R.A."/>
            <person name="Damasio A.R."/>
            <person name="Diallinas G."/>
            <person name="Emri T."/>
            <person name="Fekete E."/>
            <person name="Flipphi M."/>
            <person name="Freyberg S."/>
            <person name="Gallo A."/>
            <person name="Gournas C."/>
            <person name="Habgood R."/>
            <person name="Hainaut M."/>
            <person name="Harispe M.L."/>
            <person name="Henrissat B."/>
            <person name="Hilden K.S."/>
            <person name="Hope R."/>
            <person name="Hossain A."/>
            <person name="Karabika E."/>
            <person name="Karaffa L."/>
            <person name="Karanyi Z."/>
            <person name="Krasevec N."/>
            <person name="Kuo A."/>
            <person name="Kusch H."/>
            <person name="LaButti K."/>
            <person name="Lagendijk E.L."/>
            <person name="Lapidus A."/>
            <person name="Levasseur A."/>
            <person name="Lindquist E."/>
            <person name="Lipzen A."/>
            <person name="Logrieco A.F."/>
            <person name="MacCabe A."/>
            <person name="Maekelae M.R."/>
            <person name="Malavazi I."/>
            <person name="Melin P."/>
            <person name="Meyer V."/>
            <person name="Mielnichuk N."/>
            <person name="Miskei M."/>
            <person name="Molnar A.P."/>
            <person name="Mule G."/>
            <person name="Ngan C.Y."/>
            <person name="Orejas M."/>
            <person name="Orosz E."/>
            <person name="Ouedraogo J.P."/>
            <person name="Overkamp K.M."/>
            <person name="Park H.-S."/>
            <person name="Perrone G."/>
            <person name="Piumi F."/>
            <person name="Punt P.J."/>
            <person name="Ram A.F."/>
            <person name="Ramon A."/>
            <person name="Rauscher S."/>
            <person name="Record E."/>
            <person name="Riano-Pachon D.M."/>
            <person name="Robert V."/>
            <person name="Roehrig J."/>
            <person name="Ruller R."/>
            <person name="Salamov A."/>
            <person name="Salih N.S."/>
            <person name="Samson R.A."/>
            <person name="Sandor E."/>
            <person name="Sanguinetti M."/>
            <person name="Schuetze T."/>
            <person name="Sepcic K."/>
            <person name="Shelest E."/>
            <person name="Sherlock G."/>
            <person name="Sophianopoulou V."/>
            <person name="Squina F.M."/>
            <person name="Sun H."/>
            <person name="Susca A."/>
            <person name="Todd R.B."/>
            <person name="Tsang A."/>
            <person name="Unkles S.E."/>
            <person name="van de Wiele N."/>
            <person name="van Rossen-Uffink D."/>
            <person name="Oliveira J.V."/>
            <person name="Vesth T.C."/>
            <person name="Visser J."/>
            <person name="Yu J.-H."/>
            <person name="Zhou M."/>
            <person name="Andersen M.R."/>
            <person name="Archer D.B."/>
            <person name="Baker S.E."/>
            <person name="Benoit I."/>
            <person name="Brakhage A.A."/>
            <person name="Braus G.H."/>
            <person name="Fischer R."/>
            <person name="Frisvad J.C."/>
            <person name="Goldman G.H."/>
            <person name="Houbraken J."/>
            <person name="Oakley B."/>
            <person name="Pocsi I."/>
            <person name="Scazzocchio C."/>
            <person name="Seiboth B."/>
            <person name="vanKuyk P.A."/>
            <person name="Wortman J."/>
            <person name="Dyer P.S."/>
            <person name="Grigoriev I.V."/>
        </authorList>
    </citation>
    <scope>NUCLEOTIDE SEQUENCE [LARGE SCALE GENOMIC DNA]</scope>
    <source>
        <strain evidence="3">CBS 106.47</strain>
    </source>
</reference>
<keyword evidence="1" id="KW-0812">Transmembrane</keyword>
<organism evidence="2 3">
    <name type="scientific">Aspergillus luchuensis (strain CBS 106.47)</name>
    <dbReference type="NCBI Taxonomy" id="1137211"/>
    <lineage>
        <taxon>Eukaryota</taxon>
        <taxon>Fungi</taxon>
        <taxon>Dikarya</taxon>
        <taxon>Ascomycota</taxon>
        <taxon>Pezizomycotina</taxon>
        <taxon>Eurotiomycetes</taxon>
        <taxon>Eurotiomycetidae</taxon>
        <taxon>Eurotiales</taxon>
        <taxon>Aspergillaceae</taxon>
        <taxon>Aspergillus</taxon>
        <taxon>Aspergillus subgen. Circumdati</taxon>
    </lineage>
</organism>
<evidence type="ECO:0000256" key="1">
    <source>
        <dbReference type="SAM" id="Phobius"/>
    </source>
</evidence>
<keyword evidence="1" id="KW-0472">Membrane</keyword>